<accession>A0AA86SNU4</accession>
<dbReference type="AlphaFoldDB" id="A0AA86SNU4"/>
<dbReference type="Gramene" id="rna-AYBTSS11_LOCUS21600">
    <property type="protein sequence ID" value="CAJ1968226.1"/>
    <property type="gene ID" value="gene-AYBTSS11_LOCUS21600"/>
</dbReference>
<feature type="region of interest" description="Disordered" evidence="1">
    <location>
        <begin position="1"/>
        <end position="53"/>
    </location>
</feature>
<dbReference type="Proteomes" id="UP001189624">
    <property type="component" value="Chromosome 7"/>
</dbReference>
<organism evidence="2 3">
    <name type="scientific">Sphenostylis stenocarpa</name>
    <dbReference type="NCBI Taxonomy" id="92480"/>
    <lineage>
        <taxon>Eukaryota</taxon>
        <taxon>Viridiplantae</taxon>
        <taxon>Streptophyta</taxon>
        <taxon>Embryophyta</taxon>
        <taxon>Tracheophyta</taxon>
        <taxon>Spermatophyta</taxon>
        <taxon>Magnoliopsida</taxon>
        <taxon>eudicotyledons</taxon>
        <taxon>Gunneridae</taxon>
        <taxon>Pentapetalae</taxon>
        <taxon>rosids</taxon>
        <taxon>fabids</taxon>
        <taxon>Fabales</taxon>
        <taxon>Fabaceae</taxon>
        <taxon>Papilionoideae</taxon>
        <taxon>50 kb inversion clade</taxon>
        <taxon>NPAAA clade</taxon>
        <taxon>indigoferoid/millettioid clade</taxon>
        <taxon>Phaseoleae</taxon>
        <taxon>Sphenostylis</taxon>
    </lineage>
</organism>
<evidence type="ECO:0000313" key="3">
    <source>
        <dbReference type="Proteomes" id="UP001189624"/>
    </source>
</evidence>
<gene>
    <name evidence="2" type="ORF">AYBTSS11_LOCUS21600</name>
</gene>
<feature type="compositionally biased region" description="Polar residues" evidence="1">
    <location>
        <begin position="7"/>
        <end position="21"/>
    </location>
</feature>
<evidence type="ECO:0000313" key="2">
    <source>
        <dbReference type="EMBL" id="CAJ1968226.1"/>
    </source>
</evidence>
<name>A0AA86SNU4_9FABA</name>
<keyword evidence="3" id="KW-1185">Reference proteome</keyword>
<sequence length="53" mass="6123">MEKIPRNSPTQYENGVSNSYPSELESKPEMMNGTDSGQRERKRRVFFISVTGR</sequence>
<dbReference type="EMBL" id="OY731404">
    <property type="protein sequence ID" value="CAJ1968226.1"/>
    <property type="molecule type" value="Genomic_DNA"/>
</dbReference>
<protein>
    <submittedName>
        <fullName evidence="2">Uncharacterized protein</fullName>
    </submittedName>
</protein>
<proteinExistence type="predicted"/>
<evidence type="ECO:0000256" key="1">
    <source>
        <dbReference type="SAM" id="MobiDB-lite"/>
    </source>
</evidence>
<reference evidence="2" key="1">
    <citation type="submission" date="2023-10" db="EMBL/GenBank/DDBJ databases">
        <authorList>
            <person name="Domelevo Entfellner J.-B."/>
        </authorList>
    </citation>
    <scope>NUCLEOTIDE SEQUENCE</scope>
</reference>